<keyword evidence="2" id="KW-1185">Reference proteome</keyword>
<reference evidence="1 2" key="1">
    <citation type="submission" date="2014-04" db="EMBL/GenBank/DDBJ databases">
        <title>Draft genome sequence of the novel Streptomyces griseorubens JSD-1 playing a role in carbon and nitrogen cycle.</title>
        <authorList>
            <consortium name="Shanghai Jiao Tong University"/>
            <person name="Feng H."/>
            <person name="Sun Y."/>
            <person name="Zhi Y."/>
            <person name="Mao L."/>
            <person name="Luo Y."/>
            <person name="Wei X."/>
            <person name="Zhou P."/>
        </authorList>
    </citation>
    <scope>NUCLEOTIDE SEQUENCE [LARGE SCALE GENOMIC DNA]</scope>
    <source>
        <strain evidence="1 2">JSD-1</strain>
    </source>
</reference>
<dbReference type="Proteomes" id="UP000027632">
    <property type="component" value="Unassembled WGS sequence"/>
</dbReference>
<gene>
    <name evidence="1" type="ORF">DJ64_24780</name>
</gene>
<proteinExistence type="predicted"/>
<sequence length="106" mass="11706">MADAAYTDPAITAENTRRSVQEAAAAAQDVQPLALFAPQGVPLRGCQPLQLRPMVCLQLLRPSRVSFQAARQGEAGAQRHSDGHLRRAAVLVLFRRRRTPRLFFPC</sequence>
<dbReference type="EMBL" id="JJMG01000246">
    <property type="protein sequence ID" value="KEG37957.1"/>
    <property type="molecule type" value="Genomic_DNA"/>
</dbReference>
<organism evidence="1 2">
    <name type="scientific">Streptomyces griseorubens</name>
    <dbReference type="NCBI Taxonomy" id="66897"/>
    <lineage>
        <taxon>Bacteria</taxon>
        <taxon>Bacillati</taxon>
        <taxon>Actinomycetota</taxon>
        <taxon>Actinomycetes</taxon>
        <taxon>Kitasatosporales</taxon>
        <taxon>Streptomycetaceae</taxon>
        <taxon>Streptomyces</taxon>
        <taxon>Streptomyces althioticus group</taxon>
    </lineage>
</organism>
<comment type="caution">
    <text evidence="1">The sequence shown here is derived from an EMBL/GenBank/DDBJ whole genome shotgun (WGS) entry which is preliminary data.</text>
</comment>
<protein>
    <submittedName>
        <fullName evidence="1">Uncharacterized protein</fullName>
    </submittedName>
</protein>
<evidence type="ECO:0000313" key="2">
    <source>
        <dbReference type="Proteomes" id="UP000027632"/>
    </source>
</evidence>
<name>A0ABR4SRX8_9ACTN</name>
<evidence type="ECO:0000313" key="1">
    <source>
        <dbReference type="EMBL" id="KEG37957.1"/>
    </source>
</evidence>
<accession>A0ABR4SRX8</accession>